<feature type="compositionally biased region" description="Pro residues" evidence="1">
    <location>
        <begin position="196"/>
        <end position="208"/>
    </location>
</feature>
<evidence type="ECO:0000313" key="4">
    <source>
        <dbReference type="Proteomes" id="UP001487740"/>
    </source>
</evidence>
<dbReference type="AlphaFoldDB" id="A0AAW0TZF6"/>
<evidence type="ECO:0000256" key="2">
    <source>
        <dbReference type="SAM" id="Phobius"/>
    </source>
</evidence>
<protein>
    <submittedName>
        <fullName evidence="3">Uncharacterized protein</fullName>
    </submittedName>
</protein>
<gene>
    <name evidence="3" type="ORF">O3P69_013111</name>
</gene>
<comment type="caution">
    <text evidence="3">The sequence shown here is derived from an EMBL/GenBank/DDBJ whole genome shotgun (WGS) entry which is preliminary data.</text>
</comment>
<sequence length="224" mass="25750">MMQVTNAIIWTICVSIIVFICVLWFVICYIGLCKLRRNRRKPPLPVYTIHQTLRGSPPRHWANGGVNHKVDEKLSTLSRYWTIDRSQARKRERSGGSYSHIKRNLRERGQLFEDTEFTTTSRSLYVHKKPHLNPIVWMRPHDYLYAMRGNTTQKKKQASGSFLFSGDIVAKTNFPLTSAYVEENILPAPSNILSHPAPPVQQPPPSPPTAARHSHCLYLQHVII</sequence>
<evidence type="ECO:0000256" key="1">
    <source>
        <dbReference type="SAM" id="MobiDB-lite"/>
    </source>
</evidence>
<keyword evidence="2" id="KW-0812">Transmembrane</keyword>
<name>A0AAW0TZF6_SCYPA</name>
<feature type="transmembrane region" description="Helical" evidence="2">
    <location>
        <begin position="6"/>
        <end position="32"/>
    </location>
</feature>
<reference evidence="3 4" key="1">
    <citation type="submission" date="2023-03" db="EMBL/GenBank/DDBJ databases">
        <title>High-quality genome of Scylla paramamosain provides insights in environmental adaptation.</title>
        <authorList>
            <person name="Zhang L."/>
        </authorList>
    </citation>
    <scope>NUCLEOTIDE SEQUENCE [LARGE SCALE GENOMIC DNA]</scope>
    <source>
        <strain evidence="3">LZ_2023a</strain>
        <tissue evidence="3">Muscle</tissue>
    </source>
</reference>
<feature type="region of interest" description="Disordered" evidence="1">
    <location>
        <begin position="193"/>
        <end position="212"/>
    </location>
</feature>
<proteinExistence type="predicted"/>
<dbReference type="Proteomes" id="UP001487740">
    <property type="component" value="Unassembled WGS sequence"/>
</dbReference>
<dbReference type="EMBL" id="JARAKH010000021">
    <property type="protein sequence ID" value="KAK8392855.1"/>
    <property type="molecule type" value="Genomic_DNA"/>
</dbReference>
<keyword evidence="2" id="KW-1133">Transmembrane helix</keyword>
<evidence type="ECO:0000313" key="3">
    <source>
        <dbReference type="EMBL" id="KAK8392855.1"/>
    </source>
</evidence>
<organism evidence="3 4">
    <name type="scientific">Scylla paramamosain</name>
    <name type="common">Mud crab</name>
    <dbReference type="NCBI Taxonomy" id="85552"/>
    <lineage>
        <taxon>Eukaryota</taxon>
        <taxon>Metazoa</taxon>
        <taxon>Ecdysozoa</taxon>
        <taxon>Arthropoda</taxon>
        <taxon>Crustacea</taxon>
        <taxon>Multicrustacea</taxon>
        <taxon>Malacostraca</taxon>
        <taxon>Eumalacostraca</taxon>
        <taxon>Eucarida</taxon>
        <taxon>Decapoda</taxon>
        <taxon>Pleocyemata</taxon>
        <taxon>Brachyura</taxon>
        <taxon>Eubrachyura</taxon>
        <taxon>Portunoidea</taxon>
        <taxon>Portunidae</taxon>
        <taxon>Portuninae</taxon>
        <taxon>Scylla</taxon>
    </lineage>
</organism>
<keyword evidence="2" id="KW-0472">Membrane</keyword>
<keyword evidence="4" id="KW-1185">Reference proteome</keyword>
<accession>A0AAW0TZF6</accession>